<sequence>MSTSTNDNALPPRPAPDAAPTGPARNEAMGALLARNWWAIALRGVAAIIFGLIALFAPGAAMLSLALVFAAYLLTDGILGIISAVRAAQAHERWGLLLAEGVLNLVMGVLAAFFPVGAVLGFVLVTAAWALLTGGLMLAAAFRLDRNRGRLWLALGGVLSLLWGALLVIAPLAGALVLTWWLGGYAVAFGVVLLVLAVRLRRQGGEARPSTPARATWA</sequence>
<feature type="transmembrane region" description="Helical" evidence="2">
    <location>
        <begin position="178"/>
        <end position="198"/>
    </location>
</feature>
<evidence type="ECO:0000256" key="2">
    <source>
        <dbReference type="SAM" id="Phobius"/>
    </source>
</evidence>
<feature type="transmembrane region" description="Helical" evidence="2">
    <location>
        <begin position="37"/>
        <end position="57"/>
    </location>
</feature>
<keyword evidence="4" id="KW-1185">Reference proteome</keyword>
<feature type="transmembrane region" description="Helical" evidence="2">
    <location>
        <begin position="63"/>
        <end position="82"/>
    </location>
</feature>
<dbReference type="InterPro" id="IPR005325">
    <property type="entry name" value="DUF308_memb"/>
</dbReference>
<keyword evidence="2" id="KW-0472">Membrane</keyword>
<proteinExistence type="predicted"/>
<evidence type="ECO:0000313" key="4">
    <source>
        <dbReference type="Proteomes" id="UP001589789"/>
    </source>
</evidence>
<dbReference type="Proteomes" id="UP001589789">
    <property type="component" value="Unassembled WGS sequence"/>
</dbReference>
<gene>
    <name evidence="3" type="ORF">ACFFIC_16525</name>
</gene>
<feature type="region of interest" description="Disordered" evidence="1">
    <location>
        <begin position="1"/>
        <end position="22"/>
    </location>
</feature>
<keyword evidence="2" id="KW-0812">Transmembrane</keyword>
<dbReference type="PANTHER" id="PTHR34989">
    <property type="entry name" value="PROTEIN HDED"/>
    <property type="match status" value="1"/>
</dbReference>
<feature type="transmembrane region" description="Helical" evidence="2">
    <location>
        <begin position="151"/>
        <end position="172"/>
    </location>
</feature>
<name>A0ABV6IU44_9PROT</name>
<keyword evidence="2" id="KW-1133">Transmembrane helix</keyword>
<dbReference type="InterPro" id="IPR052712">
    <property type="entry name" value="Acid_resist_chaperone_HdeD"/>
</dbReference>
<organism evidence="3 4">
    <name type="scientific">Muricoccus vinaceus</name>
    <dbReference type="NCBI Taxonomy" id="424704"/>
    <lineage>
        <taxon>Bacteria</taxon>
        <taxon>Pseudomonadati</taxon>
        <taxon>Pseudomonadota</taxon>
        <taxon>Alphaproteobacteria</taxon>
        <taxon>Acetobacterales</taxon>
        <taxon>Roseomonadaceae</taxon>
        <taxon>Muricoccus</taxon>
    </lineage>
</organism>
<comment type="caution">
    <text evidence="3">The sequence shown here is derived from an EMBL/GenBank/DDBJ whole genome shotgun (WGS) entry which is preliminary data.</text>
</comment>
<dbReference type="Pfam" id="PF03729">
    <property type="entry name" value="DUF308"/>
    <property type="match status" value="2"/>
</dbReference>
<accession>A0ABV6IU44</accession>
<feature type="transmembrane region" description="Helical" evidence="2">
    <location>
        <begin position="120"/>
        <end position="144"/>
    </location>
</feature>
<dbReference type="RefSeq" id="WP_377052303.1">
    <property type="nucleotide sequence ID" value="NZ_JBHLVZ010000048.1"/>
</dbReference>
<protein>
    <submittedName>
        <fullName evidence="3">HdeD family acid-resistance protein</fullName>
    </submittedName>
</protein>
<evidence type="ECO:0000313" key="3">
    <source>
        <dbReference type="EMBL" id="MFC0387143.1"/>
    </source>
</evidence>
<dbReference type="EMBL" id="JBHLVZ010000048">
    <property type="protein sequence ID" value="MFC0387143.1"/>
    <property type="molecule type" value="Genomic_DNA"/>
</dbReference>
<evidence type="ECO:0000256" key="1">
    <source>
        <dbReference type="SAM" id="MobiDB-lite"/>
    </source>
</evidence>
<dbReference type="PANTHER" id="PTHR34989:SF1">
    <property type="entry name" value="PROTEIN HDED"/>
    <property type="match status" value="1"/>
</dbReference>
<reference evidence="3 4" key="1">
    <citation type="submission" date="2024-09" db="EMBL/GenBank/DDBJ databases">
        <authorList>
            <person name="Sun Q."/>
            <person name="Mori K."/>
        </authorList>
    </citation>
    <scope>NUCLEOTIDE SEQUENCE [LARGE SCALE GENOMIC DNA]</scope>
    <source>
        <strain evidence="3 4">CCM 7468</strain>
    </source>
</reference>
<feature type="transmembrane region" description="Helical" evidence="2">
    <location>
        <begin position="94"/>
        <end position="114"/>
    </location>
</feature>